<dbReference type="EMBL" id="CP002351">
    <property type="protein sequence ID" value="AEH51804.1"/>
    <property type="molecule type" value="Genomic_DNA"/>
</dbReference>
<dbReference type="PANTHER" id="PTHR46959:SF2">
    <property type="entry name" value="SULFOQUINOVOSIDASE"/>
    <property type="match status" value="1"/>
</dbReference>
<sequence>MIQIVEAFEASSNVKIKDFHGHCNISTKIWNKVKLAKDAIKKIKDSPLTISIEGSREANTLILKFKTNKKEAIFGGGEQYTHLNLEGRKFFVFVQEQGVGRGYNLISFLAWLKGVRGNWYSTYFPQPVFFSTAGYGLIVNTFALTKVDFTVPGEWTIEIYDRKAQVIFLEGTLSQMVEMFHKMYGSKPSIYDWIFGVWIASQGSVEAVQRVIQVCERHKIPLTALWCQDWCGKNPTKFGRQVYWNWSYDEKDYHNLPEYIEKWKEKGIHFLGYINPFLIKNGPLYKEAANRGYLVKTKNGDPYDIYVTTFPAGMIDLTNSQAYAWYKDLIKKNMLSIGMSGWMADFGEYLPVDAKLEKGSGMEYHNEYPVIWARLNKEAVEESGKDAVFFMRAGYLQSTLYTPIHWAGDQNVDWSKSDGLPSVIPAMISMSLCGSKLVHFDTGGYTSLFWLKRSPELFMRWAEIGAFSPIMRTHQTNRPYKNFQFDDPRVLNHFSRMARIHFALKDYLKTELEEAVKTNKPLVRHLALDNPDDNVCLKLKYQYLLGRYLLVAPVIKRGAKSWKVYLPKGEWIHLWSRRKFEQGWIEIESPLGYPPVFVKASYEKAEELLAKVRDIS</sequence>
<dbReference type="eggNOG" id="COG1501">
    <property type="taxonomic scope" value="Bacteria"/>
</dbReference>
<feature type="domain" description="Glycoside hydrolase family 31 TIM barrel" evidence="3">
    <location>
        <begin position="192"/>
        <end position="510"/>
    </location>
</feature>
<dbReference type="GO" id="GO:0005975">
    <property type="term" value="P:carbohydrate metabolic process"/>
    <property type="evidence" value="ECO:0007669"/>
    <property type="project" value="InterPro"/>
</dbReference>
<evidence type="ECO:0000259" key="3">
    <source>
        <dbReference type="Pfam" id="PF01055"/>
    </source>
</evidence>
<evidence type="ECO:0000256" key="1">
    <source>
        <dbReference type="ARBA" id="ARBA00007806"/>
    </source>
</evidence>
<evidence type="ECO:0000259" key="4">
    <source>
        <dbReference type="Pfam" id="PF21365"/>
    </source>
</evidence>
<evidence type="ECO:0000256" key="2">
    <source>
        <dbReference type="RuleBase" id="RU361185"/>
    </source>
</evidence>
<feature type="domain" description="Glycosyl hydrolase family 31 C-terminal" evidence="4">
    <location>
        <begin position="520"/>
        <end position="600"/>
    </location>
</feature>
<proteinExistence type="inferred from homology"/>
<dbReference type="InterPro" id="IPR044112">
    <property type="entry name" value="YihQ_TIM-like"/>
</dbReference>
<dbReference type="SUPFAM" id="SSF51445">
    <property type="entry name" value="(Trans)glycosidases"/>
    <property type="match status" value="1"/>
</dbReference>
<keyword evidence="2" id="KW-0326">Glycosidase</keyword>
<dbReference type="Gene3D" id="2.60.40.1180">
    <property type="entry name" value="Golgi alpha-mannosidase II"/>
    <property type="match status" value="1"/>
</dbReference>
<dbReference type="SUPFAM" id="SSF51011">
    <property type="entry name" value="Glycosyl hydrolase domain"/>
    <property type="match status" value="1"/>
</dbReference>
<dbReference type="AlphaFoldDB" id="F7YXF1"/>
<dbReference type="InterPro" id="IPR048395">
    <property type="entry name" value="Glyco_hydro_31_C"/>
</dbReference>
<keyword evidence="2 5" id="KW-0378">Hydrolase</keyword>
<dbReference type="HOGENOM" id="CLU_017110_0_1_0"/>
<dbReference type="Pfam" id="PF01055">
    <property type="entry name" value="Glyco_hydro_31_2nd"/>
    <property type="match status" value="1"/>
</dbReference>
<dbReference type="Gene3D" id="3.20.20.80">
    <property type="entry name" value="Glycosidases"/>
    <property type="match status" value="1"/>
</dbReference>
<dbReference type="RefSeq" id="WP_013933012.1">
    <property type="nucleotide sequence ID" value="NC_015707.1"/>
</dbReference>
<dbReference type="STRING" id="688269.Theth_1760"/>
<protein>
    <submittedName>
        <fullName evidence="5">Glycoside hydrolase family 31</fullName>
    </submittedName>
</protein>
<dbReference type="Gene3D" id="2.60.40.1760">
    <property type="entry name" value="glycosyl hydrolase (family 31)"/>
    <property type="match status" value="1"/>
</dbReference>
<dbReference type="KEGG" id="tta:Theth_1760"/>
<evidence type="ECO:0000313" key="5">
    <source>
        <dbReference type="EMBL" id="AEH51804.1"/>
    </source>
</evidence>
<dbReference type="NCBIfam" id="NF007746">
    <property type="entry name" value="PRK10426.1"/>
    <property type="match status" value="1"/>
</dbReference>
<dbReference type="InterPro" id="IPR011013">
    <property type="entry name" value="Gal_mutarotase_sf_dom"/>
</dbReference>
<evidence type="ECO:0000313" key="6">
    <source>
        <dbReference type="Proteomes" id="UP000006804"/>
    </source>
</evidence>
<dbReference type="GO" id="GO:0004553">
    <property type="term" value="F:hydrolase activity, hydrolyzing O-glycosyl compounds"/>
    <property type="evidence" value="ECO:0007669"/>
    <property type="project" value="InterPro"/>
</dbReference>
<accession>F7YXF1</accession>
<gene>
    <name evidence="5" type="ORF">Theth_1760</name>
</gene>
<organism evidence="5 6">
    <name type="scientific">Pseudothermotoga thermarum DSM 5069</name>
    <dbReference type="NCBI Taxonomy" id="688269"/>
    <lineage>
        <taxon>Bacteria</taxon>
        <taxon>Thermotogati</taxon>
        <taxon>Thermotogota</taxon>
        <taxon>Thermotogae</taxon>
        <taxon>Thermotogales</taxon>
        <taxon>Thermotogaceae</taxon>
        <taxon>Pseudothermotoga</taxon>
    </lineage>
</organism>
<comment type="similarity">
    <text evidence="1 2">Belongs to the glycosyl hydrolase 31 family.</text>
</comment>
<dbReference type="PATRIC" id="fig|688269.3.peg.1813"/>
<dbReference type="PANTHER" id="PTHR46959">
    <property type="entry name" value="SULFOQUINOVOSIDASE"/>
    <property type="match status" value="1"/>
</dbReference>
<dbReference type="Proteomes" id="UP000006804">
    <property type="component" value="Chromosome"/>
</dbReference>
<dbReference type="OrthoDB" id="176168at2"/>
<dbReference type="GO" id="GO:0030246">
    <property type="term" value="F:carbohydrate binding"/>
    <property type="evidence" value="ECO:0007669"/>
    <property type="project" value="InterPro"/>
</dbReference>
<dbReference type="Pfam" id="PF21365">
    <property type="entry name" value="Glyco_hydro_31_3rd"/>
    <property type="match status" value="1"/>
</dbReference>
<dbReference type="InterPro" id="IPR017853">
    <property type="entry name" value="GH"/>
</dbReference>
<dbReference type="CDD" id="cd06594">
    <property type="entry name" value="GH31_glucosidase_YihQ"/>
    <property type="match status" value="1"/>
</dbReference>
<dbReference type="SUPFAM" id="SSF74650">
    <property type="entry name" value="Galactose mutarotase-like"/>
    <property type="match status" value="1"/>
</dbReference>
<dbReference type="InterPro" id="IPR013780">
    <property type="entry name" value="Glyco_hydro_b"/>
</dbReference>
<dbReference type="InterPro" id="IPR000322">
    <property type="entry name" value="Glyco_hydro_31_TIM"/>
</dbReference>
<name>F7YXF1_9THEM</name>
<dbReference type="InterPro" id="IPR052990">
    <property type="entry name" value="Sulfoquinovosidase_GH31"/>
</dbReference>
<dbReference type="CDD" id="cd14752">
    <property type="entry name" value="GH31_N"/>
    <property type="match status" value="1"/>
</dbReference>
<reference evidence="5 6" key="1">
    <citation type="submission" date="2010-11" db="EMBL/GenBank/DDBJ databases">
        <title>The complete genome of Thermotoga thermarum DSM 5069.</title>
        <authorList>
            <consortium name="US DOE Joint Genome Institute (JGI-PGF)"/>
            <person name="Lucas S."/>
            <person name="Copeland A."/>
            <person name="Lapidus A."/>
            <person name="Bruce D."/>
            <person name="Goodwin L."/>
            <person name="Pitluck S."/>
            <person name="Kyrpides N."/>
            <person name="Mavromatis K."/>
            <person name="Ivanova N."/>
            <person name="Zeytun A."/>
            <person name="Brettin T."/>
            <person name="Detter J.C."/>
            <person name="Tapia R."/>
            <person name="Han C."/>
            <person name="Land M."/>
            <person name="Hauser L."/>
            <person name="Markowitz V."/>
            <person name="Cheng J.-F."/>
            <person name="Hugenholtz P."/>
            <person name="Woyke T."/>
            <person name="Wu D."/>
            <person name="Spring S."/>
            <person name="Schroeder M."/>
            <person name="Brambilla E."/>
            <person name="Klenk H.-P."/>
            <person name="Eisen J.A."/>
        </authorList>
    </citation>
    <scope>NUCLEOTIDE SEQUENCE [LARGE SCALE GENOMIC DNA]</scope>
    <source>
        <strain evidence="5 6">DSM 5069</strain>
    </source>
</reference>
<keyword evidence="6" id="KW-1185">Reference proteome</keyword>